<dbReference type="AlphaFoldDB" id="A0A9P9WF30"/>
<evidence type="ECO:0000313" key="5">
    <source>
        <dbReference type="Proteomes" id="UP000829685"/>
    </source>
</evidence>
<dbReference type="PANTHER" id="PTHR10366:SF447">
    <property type="entry name" value="HYDROXYSTEROID DEHYDROGENASE_ISOMERASE FAMILY PROTEIN, PUTATIVE (AFU_ORTHOLOGUE AFUA_1G06450)-RELATED"/>
    <property type="match status" value="1"/>
</dbReference>
<dbReference type="GO" id="GO:0006696">
    <property type="term" value="P:ergosterol biosynthetic process"/>
    <property type="evidence" value="ECO:0007669"/>
    <property type="project" value="TreeGrafter"/>
</dbReference>
<dbReference type="Proteomes" id="UP000829685">
    <property type="component" value="Unassembled WGS sequence"/>
</dbReference>
<evidence type="ECO:0000256" key="1">
    <source>
        <dbReference type="ARBA" id="ARBA00023002"/>
    </source>
</evidence>
<dbReference type="PANTHER" id="PTHR10366">
    <property type="entry name" value="NAD DEPENDENT EPIMERASE/DEHYDRATASE"/>
    <property type="match status" value="1"/>
</dbReference>
<dbReference type="EMBL" id="JAFIMR010000031">
    <property type="protein sequence ID" value="KAI1860526.1"/>
    <property type="molecule type" value="Genomic_DNA"/>
</dbReference>
<sequence length="484" mass="52367">MDSVRAAIFGVALSCLLYLWNLNRVLKKTPPEILALSPHRWTDEEIEETYNKVKKNPISWSEHLPPKLNRRYIVTGGSGGVGGQVILQLLERGQPPESIRNVDFRAPERKDLLTGPAASVEFVHADISSASSTEAAFSKPWPASVAKLPLTVFHVAALIVPHERSVATYHRVERVNVDGTRNVLGSAKAAGADVFIATSSASIGLVPTRFWGPPWRPWPKNWVQVLAESDFHKPVKPHSDFFANYAHSKAVAERLVCGANSPTFRTGTIRPGNGIYGSSHADQFVGMVLRAGTSPTWTPNVLQNCVHVGHVSLAHLLFEAALLGSEEMPGCAGRPFNITDPGPAALFQDYYKLMQKLAVTPTKVIPVPPVPLLLFAYVVEALDSLSRAPGFKWVKPSGDLAMLQPSIFSATTHVPIIDTAAKKSVAEGGLGFKGVCTTIEGMCQQVLDWNVDHGFQVEQADDTVLTSISKGARNIATTPASVKA</sequence>
<evidence type="ECO:0000259" key="3">
    <source>
        <dbReference type="Pfam" id="PF01073"/>
    </source>
</evidence>
<dbReference type="InterPro" id="IPR002225">
    <property type="entry name" value="3Beta_OHSteriod_DH/Estase"/>
</dbReference>
<keyword evidence="5" id="KW-1185">Reference proteome</keyword>
<dbReference type="Gene3D" id="3.40.50.720">
    <property type="entry name" value="NAD(P)-binding Rossmann-like Domain"/>
    <property type="match status" value="1"/>
</dbReference>
<organism evidence="4 5">
    <name type="scientific">Neoarthrinium moseri</name>
    <dbReference type="NCBI Taxonomy" id="1658444"/>
    <lineage>
        <taxon>Eukaryota</taxon>
        <taxon>Fungi</taxon>
        <taxon>Dikarya</taxon>
        <taxon>Ascomycota</taxon>
        <taxon>Pezizomycotina</taxon>
        <taxon>Sordariomycetes</taxon>
        <taxon>Xylariomycetidae</taxon>
        <taxon>Amphisphaeriales</taxon>
        <taxon>Apiosporaceae</taxon>
        <taxon>Neoarthrinium</taxon>
    </lineage>
</organism>
<dbReference type="InterPro" id="IPR036291">
    <property type="entry name" value="NAD(P)-bd_dom_sf"/>
</dbReference>
<feature type="domain" description="3-beta hydroxysteroid dehydrogenase/isomerase" evidence="3">
    <location>
        <begin position="73"/>
        <end position="366"/>
    </location>
</feature>
<dbReference type="InterPro" id="IPR050425">
    <property type="entry name" value="NAD(P)_dehydrat-like"/>
</dbReference>
<comment type="caution">
    <text evidence="4">The sequence shown here is derived from an EMBL/GenBank/DDBJ whole genome shotgun (WGS) entry which is preliminary data.</text>
</comment>
<evidence type="ECO:0000256" key="2">
    <source>
        <dbReference type="ARBA" id="ARBA00023445"/>
    </source>
</evidence>
<gene>
    <name evidence="4" type="ORF">JX265_009925</name>
</gene>
<keyword evidence="1" id="KW-0560">Oxidoreductase</keyword>
<dbReference type="GO" id="GO:0005783">
    <property type="term" value="C:endoplasmic reticulum"/>
    <property type="evidence" value="ECO:0007669"/>
    <property type="project" value="TreeGrafter"/>
</dbReference>
<dbReference type="Pfam" id="PF01073">
    <property type="entry name" value="3Beta_HSD"/>
    <property type="match status" value="1"/>
</dbReference>
<comment type="similarity">
    <text evidence="2">Belongs to the NAD(P)-dependent epimerase/dehydratase family. Dihydroflavonol-4-reductase subfamily.</text>
</comment>
<proteinExistence type="inferred from homology"/>
<dbReference type="GO" id="GO:0000252">
    <property type="term" value="F:3-beta-hydroxysteroid dehydrogenase [NAD(P)+]/C4-decarboxylase activity"/>
    <property type="evidence" value="ECO:0007669"/>
    <property type="project" value="TreeGrafter"/>
</dbReference>
<evidence type="ECO:0000313" key="4">
    <source>
        <dbReference type="EMBL" id="KAI1860526.1"/>
    </source>
</evidence>
<protein>
    <recommendedName>
        <fullName evidence="3">3-beta hydroxysteroid dehydrogenase/isomerase domain-containing protein</fullName>
    </recommendedName>
</protein>
<name>A0A9P9WF30_9PEZI</name>
<accession>A0A9P9WF30</accession>
<dbReference type="SUPFAM" id="SSF51735">
    <property type="entry name" value="NAD(P)-binding Rossmann-fold domains"/>
    <property type="match status" value="1"/>
</dbReference>
<reference evidence="4" key="1">
    <citation type="submission" date="2021-03" db="EMBL/GenBank/DDBJ databases">
        <title>Revisited historic fungal species revealed as producer of novel bioactive compounds through whole genome sequencing and comparative genomics.</title>
        <authorList>
            <person name="Vignolle G.A."/>
            <person name="Hochenegger N."/>
            <person name="Mach R.L."/>
            <person name="Mach-Aigner A.R."/>
            <person name="Javad Rahimi M."/>
            <person name="Salim K.A."/>
            <person name="Chan C.M."/>
            <person name="Lim L.B.L."/>
            <person name="Cai F."/>
            <person name="Druzhinina I.S."/>
            <person name="U'Ren J.M."/>
            <person name="Derntl C."/>
        </authorList>
    </citation>
    <scope>NUCLEOTIDE SEQUENCE</scope>
    <source>
        <strain evidence="4">TUCIM 5799</strain>
    </source>
</reference>